<protein>
    <recommendedName>
        <fullName evidence="1">DOG1 domain-containing protein</fullName>
    </recommendedName>
</protein>
<dbReference type="Pfam" id="PF14144">
    <property type="entry name" value="DOG1"/>
    <property type="match status" value="1"/>
</dbReference>
<dbReference type="PANTHER" id="PTHR46354:SF12">
    <property type="entry name" value="DNA-BINDING PROTEIN-LIKE PROTEIN"/>
    <property type="match status" value="1"/>
</dbReference>
<dbReference type="STRING" id="3871.A0A4P1RIU4"/>
<name>A0A4P1RIU4_LUPAN</name>
<dbReference type="AlphaFoldDB" id="A0A4P1RIU4"/>
<feature type="domain" description="DOG1" evidence="1">
    <location>
        <begin position="1"/>
        <end position="208"/>
    </location>
</feature>
<reference evidence="2 3" key="1">
    <citation type="journal article" date="2017" name="Plant Biotechnol. J.">
        <title>A comprehensive draft genome sequence for lupin (Lupinus angustifolius), an emerging health food: insights into plant-microbe interactions and legume evolution.</title>
        <authorList>
            <person name="Hane J.K."/>
            <person name="Ming Y."/>
            <person name="Kamphuis L.G."/>
            <person name="Nelson M.N."/>
            <person name="Garg G."/>
            <person name="Atkins C.A."/>
            <person name="Bayer P.E."/>
            <person name="Bravo A."/>
            <person name="Bringans S."/>
            <person name="Cannon S."/>
            <person name="Edwards D."/>
            <person name="Foley R."/>
            <person name="Gao L.L."/>
            <person name="Harrison M.J."/>
            <person name="Huang W."/>
            <person name="Hurgobin B."/>
            <person name="Li S."/>
            <person name="Liu C.W."/>
            <person name="McGrath A."/>
            <person name="Morahan G."/>
            <person name="Murray J."/>
            <person name="Weller J."/>
            <person name="Jian J."/>
            <person name="Singh K.B."/>
        </authorList>
    </citation>
    <scope>NUCLEOTIDE SEQUENCE [LARGE SCALE GENOMIC DNA]</scope>
    <source>
        <strain evidence="3">cv. Tanjil</strain>
        <tissue evidence="2">Whole plant</tissue>
    </source>
</reference>
<evidence type="ECO:0000259" key="1">
    <source>
        <dbReference type="PROSITE" id="PS51806"/>
    </source>
</evidence>
<organism evidence="2 3">
    <name type="scientific">Lupinus angustifolius</name>
    <name type="common">Narrow-leaved blue lupine</name>
    <dbReference type="NCBI Taxonomy" id="3871"/>
    <lineage>
        <taxon>Eukaryota</taxon>
        <taxon>Viridiplantae</taxon>
        <taxon>Streptophyta</taxon>
        <taxon>Embryophyta</taxon>
        <taxon>Tracheophyta</taxon>
        <taxon>Spermatophyta</taxon>
        <taxon>Magnoliopsida</taxon>
        <taxon>eudicotyledons</taxon>
        <taxon>Gunneridae</taxon>
        <taxon>Pentapetalae</taxon>
        <taxon>rosids</taxon>
        <taxon>fabids</taxon>
        <taxon>Fabales</taxon>
        <taxon>Fabaceae</taxon>
        <taxon>Papilionoideae</taxon>
        <taxon>50 kb inversion clade</taxon>
        <taxon>genistoids sensu lato</taxon>
        <taxon>core genistoids</taxon>
        <taxon>Genisteae</taxon>
        <taxon>Lupinus</taxon>
    </lineage>
</organism>
<gene>
    <name evidence="2" type="ORF">TanjilG_26950</name>
</gene>
<evidence type="ECO:0000313" key="2">
    <source>
        <dbReference type="EMBL" id="OIW11584.1"/>
    </source>
</evidence>
<accession>A0A4P1RIU4</accession>
<dbReference type="GO" id="GO:0043565">
    <property type="term" value="F:sequence-specific DNA binding"/>
    <property type="evidence" value="ECO:0007669"/>
    <property type="project" value="InterPro"/>
</dbReference>
<sequence>MLQQLSSTAATIRPPLTPEQNNTLRNLIDKVMSHHHDYYRAKSFAAEKDPLAVFVSPWATTLERSLHWIAGWRPTTAFHLVYTESSVLFESHIIDILRGIRTGDLGDLSPAQFRRVSELQCDTVKEENAITEELSEWQESASEMMGPRADINDKIGRLVSIIKKADDLRLRTLKSMIELLSPQQAIEFLIASAELLVGIRGWGLNHDR</sequence>
<dbReference type="Gramene" id="OIW11584">
    <property type="protein sequence ID" value="OIW11584"/>
    <property type="gene ID" value="TanjilG_26950"/>
</dbReference>
<dbReference type="InterPro" id="IPR025422">
    <property type="entry name" value="TGA_domain"/>
</dbReference>
<dbReference type="Proteomes" id="UP000188354">
    <property type="component" value="Chromosome LG05"/>
</dbReference>
<proteinExistence type="predicted"/>
<dbReference type="PROSITE" id="PS51806">
    <property type="entry name" value="DOG1"/>
    <property type="match status" value="1"/>
</dbReference>
<dbReference type="GO" id="GO:0006351">
    <property type="term" value="P:DNA-templated transcription"/>
    <property type="evidence" value="ECO:0007669"/>
    <property type="project" value="InterPro"/>
</dbReference>
<dbReference type="EMBL" id="CM007365">
    <property type="protein sequence ID" value="OIW11584.1"/>
    <property type="molecule type" value="Genomic_DNA"/>
</dbReference>
<dbReference type="InterPro" id="IPR051886">
    <property type="entry name" value="Seed_Dev/Stress_Resp_Reg"/>
</dbReference>
<keyword evidence="3" id="KW-1185">Reference proteome</keyword>
<evidence type="ECO:0000313" key="3">
    <source>
        <dbReference type="Proteomes" id="UP000188354"/>
    </source>
</evidence>
<dbReference type="PANTHER" id="PTHR46354">
    <property type="entry name" value="DOG1 DOMAIN-CONTAINING PROTEIN"/>
    <property type="match status" value="1"/>
</dbReference>